<gene>
    <name evidence="12" type="ORF">MKK02DRAFT_39414</name>
</gene>
<dbReference type="Gene3D" id="3.90.70.10">
    <property type="entry name" value="Cysteine proteinases"/>
    <property type="match status" value="1"/>
</dbReference>
<dbReference type="InterPro" id="IPR038765">
    <property type="entry name" value="Papain-like_cys_pep_sf"/>
</dbReference>
<feature type="region of interest" description="Disordered" evidence="8">
    <location>
        <begin position="1013"/>
        <end position="1097"/>
    </location>
</feature>
<comment type="catalytic activity">
    <reaction evidence="1">
        <text>Thiol-dependent hydrolysis of ester, thioester, amide, peptide and isopeptide bonds formed by the C-terminal Gly of ubiquitin (a 76-residue protein attached to proteins as an intracellular targeting signal).</text>
        <dbReference type="EC" id="3.4.19.12"/>
    </reaction>
</comment>
<proteinExistence type="inferred from homology"/>
<dbReference type="InterPro" id="IPR028889">
    <property type="entry name" value="USP"/>
</dbReference>
<dbReference type="InterPro" id="IPR029071">
    <property type="entry name" value="Ubiquitin-like_domsf"/>
</dbReference>
<dbReference type="PROSITE" id="PS50235">
    <property type="entry name" value="USP_3"/>
    <property type="match status" value="1"/>
</dbReference>
<keyword evidence="7" id="KW-0788">Thiol protease</keyword>
<dbReference type="Proteomes" id="UP001164286">
    <property type="component" value="Unassembled WGS sequence"/>
</dbReference>
<dbReference type="GO" id="GO:0005634">
    <property type="term" value="C:nucleus"/>
    <property type="evidence" value="ECO:0007669"/>
    <property type="project" value="TreeGrafter"/>
</dbReference>
<dbReference type="PROSITE" id="PS51283">
    <property type="entry name" value="DUSP"/>
    <property type="match status" value="1"/>
</dbReference>
<reference evidence="12" key="1">
    <citation type="journal article" date="2022" name="G3 (Bethesda)">
        <title>High quality genome of the basidiomycete yeast Dioszegia hungarica PDD-24b-2 isolated from cloud water.</title>
        <authorList>
            <person name="Jarrige D."/>
            <person name="Haridas S."/>
            <person name="Bleykasten-Grosshans C."/>
            <person name="Joly M."/>
            <person name="Nadalig T."/>
            <person name="Sancelme M."/>
            <person name="Vuilleumier S."/>
            <person name="Grigoriev I.V."/>
            <person name="Amato P."/>
            <person name="Bringel F."/>
        </authorList>
    </citation>
    <scope>NUCLEOTIDE SEQUENCE</scope>
    <source>
        <strain evidence="12">PDD-24b-2</strain>
    </source>
</reference>
<accession>A0AA38HGL6</accession>
<comment type="similarity">
    <text evidence="2">Belongs to the peptidase C19 family.</text>
</comment>
<dbReference type="InterPro" id="IPR035927">
    <property type="entry name" value="DUSP-like_sf"/>
</dbReference>
<evidence type="ECO:0000256" key="7">
    <source>
        <dbReference type="ARBA" id="ARBA00022807"/>
    </source>
</evidence>
<feature type="compositionally biased region" description="Low complexity" evidence="8">
    <location>
        <begin position="842"/>
        <end position="867"/>
    </location>
</feature>
<organism evidence="12 13">
    <name type="scientific">Dioszegia hungarica</name>
    <dbReference type="NCBI Taxonomy" id="4972"/>
    <lineage>
        <taxon>Eukaryota</taxon>
        <taxon>Fungi</taxon>
        <taxon>Dikarya</taxon>
        <taxon>Basidiomycota</taxon>
        <taxon>Agaricomycotina</taxon>
        <taxon>Tremellomycetes</taxon>
        <taxon>Tremellales</taxon>
        <taxon>Bulleribasidiaceae</taxon>
        <taxon>Dioszegia</taxon>
    </lineage>
</organism>
<dbReference type="GO" id="GO:0005829">
    <property type="term" value="C:cytosol"/>
    <property type="evidence" value="ECO:0007669"/>
    <property type="project" value="TreeGrafter"/>
</dbReference>
<evidence type="ECO:0000256" key="1">
    <source>
        <dbReference type="ARBA" id="ARBA00000707"/>
    </source>
</evidence>
<dbReference type="InterPro" id="IPR000626">
    <property type="entry name" value="Ubiquitin-like_dom"/>
</dbReference>
<feature type="compositionally biased region" description="Gly residues" evidence="8">
    <location>
        <begin position="1038"/>
        <end position="1056"/>
    </location>
</feature>
<dbReference type="GO" id="GO:0006508">
    <property type="term" value="P:proteolysis"/>
    <property type="evidence" value="ECO:0007669"/>
    <property type="project" value="UniProtKB-KW"/>
</dbReference>
<dbReference type="SUPFAM" id="SSF54236">
    <property type="entry name" value="Ubiquitin-like"/>
    <property type="match status" value="1"/>
</dbReference>
<evidence type="ECO:0000256" key="2">
    <source>
        <dbReference type="ARBA" id="ARBA00009085"/>
    </source>
</evidence>
<dbReference type="RefSeq" id="XP_052948908.1">
    <property type="nucleotide sequence ID" value="XM_053090583.1"/>
</dbReference>
<feature type="compositionally biased region" description="Low complexity" evidence="8">
    <location>
        <begin position="1023"/>
        <end position="1037"/>
    </location>
</feature>
<feature type="compositionally biased region" description="Basic residues" evidence="8">
    <location>
        <begin position="899"/>
        <end position="910"/>
    </location>
</feature>
<dbReference type="PANTHER" id="PTHR24006">
    <property type="entry name" value="UBIQUITIN CARBOXYL-TERMINAL HYDROLASE"/>
    <property type="match status" value="1"/>
</dbReference>
<dbReference type="SUPFAM" id="SSF143791">
    <property type="entry name" value="DUSP-like"/>
    <property type="match status" value="1"/>
</dbReference>
<evidence type="ECO:0000256" key="4">
    <source>
        <dbReference type="ARBA" id="ARBA00022670"/>
    </source>
</evidence>
<dbReference type="PANTHER" id="PTHR24006:SF888">
    <property type="entry name" value="UBIQUITIN CARBOXYL-TERMINAL HYDROLASE 30"/>
    <property type="match status" value="1"/>
</dbReference>
<dbReference type="GeneID" id="77729788"/>
<protein>
    <recommendedName>
        <fullName evidence="3">ubiquitinyl hydrolase 1</fullName>
        <ecNumber evidence="3">3.4.19.12</ecNumber>
    </recommendedName>
</protein>
<feature type="domain" description="USP" evidence="10">
    <location>
        <begin position="125"/>
        <end position="421"/>
    </location>
</feature>
<evidence type="ECO:0000256" key="8">
    <source>
        <dbReference type="SAM" id="MobiDB-lite"/>
    </source>
</evidence>
<dbReference type="GO" id="GO:0004843">
    <property type="term" value="F:cysteine-type deubiquitinase activity"/>
    <property type="evidence" value="ECO:0007669"/>
    <property type="project" value="UniProtKB-EC"/>
</dbReference>
<keyword evidence="4" id="KW-0645">Protease</keyword>
<evidence type="ECO:0000313" key="13">
    <source>
        <dbReference type="Proteomes" id="UP001164286"/>
    </source>
</evidence>
<dbReference type="InterPro" id="IPR006615">
    <property type="entry name" value="Pept_C19_DUSP"/>
</dbReference>
<dbReference type="Pfam" id="PF00443">
    <property type="entry name" value="UCH"/>
    <property type="match status" value="1"/>
</dbReference>
<evidence type="ECO:0000256" key="6">
    <source>
        <dbReference type="ARBA" id="ARBA00022801"/>
    </source>
</evidence>
<feature type="region of interest" description="Disordered" evidence="8">
    <location>
        <begin position="986"/>
        <end position="1005"/>
    </location>
</feature>
<evidence type="ECO:0000256" key="3">
    <source>
        <dbReference type="ARBA" id="ARBA00012759"/>
    </source>
</evidence>
<dbReference type="AlphaFoldDB" id="A0AA38HGL6"/>
<dbReference type="PROSITE" id="PS50053">
    <property type="entry name" value="UBIQUITIN_2"/>
    <property type="match status" value="1"/>
</dbReference>
<keyword evidence="13" id="KW-1185">Reference proteome</keyword>
<dbReference type="GO" id="GO:0016579">
    <property type="term" value="P:protein deubiquitination"/>
    <property type="evidence" value="ECO:0007669"/>
    <property type="project" value="InterPro"/>
</dbReference>
<evidence type="ECO:0000313" key="12">
    <source>
        <dbReference type="EMBL" id="KAI9639131.1"/>
    </source>
</evidence>
<keyword evidence="6" id="KW-0378">Hydrolase</keyword>
<feature type="compositionally biased region" description="Acidic residues" evidence="8">
    <location>
        <begin position="1077"/>
        <end position="1086"/>
    </location>
</feature>
<evidence type="ECO:0000259" key="11">
    <source>
        <dbReference type="PROSITE" id="PS51283"/>
    </source>
</evidence>
<dbReference type="PROSITE" id="PS00973">
    <property type="entry name" value="USP_2"/>
    <property type="match status" value="1"/>
</dbReference>
<sequence length="1125" mass="124361">MPPAKRLKTNVDWSWVGFEAETASEITLEHRRRAAGLVGVQACKFDPYPPVEEVKNGEGSKPRWSAVSAAKAKVDLTCSAKLCKGKARCYNHLGANKNVGKDAKKNFIEQKMGDEPEHREKGVPAGLRNMGATCYANVYLQLWYHNIPFRTGLYSCDITPGSFLSHLVKVFAALEHSKRKVVDPSGLVEALELKADDQQDAGEFATLFMNVIEKELALQADPKLQTLAERLFEGKRSFRTQCHGCAATSTREESFLELELNLKNNETLQDRFRAFKAGEVLTGDNKYRCSACSELCEATRRIAIVELPPYLHFSLMRFTYDTKDEERKKSKAVIKYPKSATFAGKEYELCAVVLHLGSSPYHGHFVTELYDEQSKEWYTCSDKSVTKRLPNALKKLGQPPGTNGESYESSKDAYMLVYKKKSDRPAAAGDQVGPPEVAMHAVREDNEKFEGEVREWTEKCQLAAMEFETLKGIKEPVIAALSGDDVIIPRNELQRWLEGDMDALSAPIDYSSLACSHSTPESSPIPLDPTKMSDCRLISRAALDGIRVSTPCADAEICPLCVESRFTSRMSRSDREDQVRTFDSLNIIRVDGGGNEGEEEPYLISKAWLDGWRRHSLSPPTAMPTDPGYSLYCGHDNPFPSGRTHVLITPSALALLHFAVGHFPAFTPSTPSCALCAKDSESDAEARILWLAEIKKDKAIKRELNPKNKIFGETYYILSTPWAQAFWVYQTDPTFPRPIYTPDLCPHGLLKIDPAEDEGLSFVTQKGWEALQERYGPQEAMTMVWADDAEEGKHWPWKQVRPGVCAGCRRERRLVWTETEIQVYLDQGEEEDGEKAKEKSDGGNANRNGSNGSRSNGSGPSNTGSASAEREPRRTSENAFKLNIRVAPPPTSSSTIPSKRSRLSRGSTTRRPKPFLFRAIPDSTVHSLRLAIYEEFQISPISQSIWYDGKELTDRDRTMREVGMVSFGEIRVKELKEEDEDAFFAKENGGRGGKKGGKEEGFGGTALTGYAGRAGSRVREDSASASASAHGSVSGSVRGSGSGSAKGSAVGSGSGSTRGKDGEGIGAGVEEGKMEWEADWEDDTEQKDEKGKQGRACPDCTYINVYGAKGCEVCSRPFVLDDEEV</sequence>
<dbReference type="InterPro" id="IPR018200">
    <property type="entry name" value="USP_CS"/>
</dbReference>
<feature type="domain" description="Ubiquitin-like" evidence="9">
    <location>
        <begin position="921"/>
        <end position="964"/>
    </location>
</feature>
<keyword evidence="5" id="KW-0833">Ubl conjugation pathway</keyword>
<dbReference type="EMBL" id="JAKWFO010000001">
    <property type="protein sequence ID" value="KAI9639131.1"/>
    <property type="molecule type" value="Genomic_DNA"/>
</dbReference>
<dbReference type="InterPro" id="IPR050164">
    <property type="entry name" value="Peptidase_C19"/>
</dbReference>
<dbReference type="PROSITE" id="PS00972">
    <property type="entry name" value="USP_1"/>
    <property type="match status" value="1"/>
</dbReference>
<dbReference type="EC" id="3.4.19.12" evidence="3"/>
<feature type="region of interest" description="Disordered" evidence="8">
    <location>
        <begin position="827"/>
        <end position="910"/>
    </location>
</feature>
<dbReference type="Gene3D" id="2.30.30.380">
    <property type="entry name" value="Zn-finger domain of Sec23/24"/>
    <property type="match status" value="1"/>
</dbReference>
<dbReference type="SUPFAM" id="SSF54001">
    <property type="entry name" value="Cysteine proteinases"/>
    <property type="match status" value="1"/>
</dbReference>
<evidence type="ECO:0000256" key="5">
    <source>
        <dbReference type="ARBA" id="ARBA00022786"/>
    </source>
</evidence>
<feature type="domain" description="DUSP" evidence="11">
    <location>
        <begin position="692"/>
        <end position="787"/>
    </location>
</feature>
<dbReference type="InterPro" id="IPR001394">
    <property type="entry name" value="Peptidase_C19_UCH"/>
</dbReference>
<name>A0AA38HGL6_9TREE</name>
<evidence type="ECO:0000259" key="10">
    <source>
        <dbReference type="PROSITE" id="PS50235"/>
    </source>
</evidence>
<evidence type="ECO:0000259" key="9">
    <source>
        <dbReference type="PROSITE" id="PS50053"/>
    </source>
</evidence>
<comment type="caution">
    <text evidence="12">The sequence shown here is derived from an EMBL/GenBank/DDBJ whole genome shotgun (WGS) entry which is preliminary data.</text>
</comment>